<reference evidence="1 2" key="1">
    <citation type="submission" date="2019-11" db="EMBL/GenBank/DDBJ databases">
        <title>Novel species isolated from a subtropical stream in China.</title>
        <authorList>
            <person name="Lu H."/>
        </authorList>
    </citation>
    <scope>NUCLEOTIDE SEQUENCE [LARGE SCALE GENOMIC DNA]</scope>
    <source>
        <strain evidence="1 2">FT92W</strain>
    </source>
</reference>
<dbReference type="RefSeq" id="WP_154372283.1">
    <property type="nucleotide sequence ID" value="NZ_WKJJ01000004.1"/>
</dbReference>
<comment type="caution">
    <text evidence="1">The sequence shown here is derived from an EMBL/GenBank/DDBJ whole genome shotgun (WGS) entry which is preliminary data.</text>
</comment>
<keyword evidence="2" id="KW-1185">Reference proteome</keyword>
<dbReference type="AlphaFoldDB" id="A0A7X2IKX3"/>
<evidence type="ECO:0000313" key="1">
    <source>
        <dbReference type="EMBL" id="MRV71608.1"/>
    </source>
</evidence>
<evidence type="ECO:0000313" key="2">
    <source>
        <dbReference type="Proteomes" id="UP000446768"/>
    </source>
</evidence>
<accession>A0A7X2IKX3</accession>
<name>A0A7X2IKX3_9BURK</name>
<proteinExistence type="predicted"/>
<gene>
    <name evidence="1" type="ORF">GJ700_07705</name>
</gene>
<protein>
    <submittedName>
        <fullName evidence="1">Uncharacterized protein</fullName>
    </submittedName>
</protein>
<dbReference type="Proteomes" id="UP000446768">
    <property type="component" value="Unassembled WGS sequence"/>
</dbReference>
<sequence length="78" mass="8313">MGPGKAPVLRRVTSGALFEAIKKEDTAGFTASALALDELASEVAGVKNSGVTWLMLSQEDGGFPRWGFWLQEGDRALC</sequence>
<dbReference type="EMBL" id="WKJJ01000004">
    <property type="protein sequence ID" value="MRV71608.1"/>
    <property type="molecule type" value="Genomic_DNA"/>
</dbReference>
<organism evidence="1 2">
    <name type="scientific">Pseudoduganella rivuli</name>
    <dbReference type="NCBI Taxonomy" id="2666085"/>
    <lineage>
        <taxon>Bacteria</taxon>
        <taxon>Pseudomonadati</taxon>
        <taxon>Pseudomonadota</taxon>
        <taxon>Betaproteobacteria</taxon>
        <taxon>Burkholderiales</taxon>
        <taxon>Oxalobacteraceae</taxon>
        <taxon>Telluria group</taxon>
        <taxon>Pseudoduganella</taxon>
    </lineage>
</organism>